<proteinExistence type="predicted"/>
<dbReference type="Proteomes" id="UP000030706">
    <property type="component" value="Unassembled WGS sequence"/>
</dbReference>
<dbReference type="AlphaFoldDB" id="A0A074WZU9"/>
<evidence type="ECO:0000313" key="3">
    <source>
        <dbReference type="Proteomes" id="UP000030706"/>
    </source>
</evidence>
<feature type="compositionally biased region" description="Polar residues" evidence="1">
    <location>
        <begin position="10"/>
        <end position="23"/>
    </location>
</feature>
<evidence type="ECO:0000256" key="1">
    <source>
        <dbReference type="SAM" id="MobiDB-lite"/>
    </source>
</evidence>
<name>A0A074WZU9_AURPU</name>
<sequence length="197" mass="21444">MTLLSVPSACPTTTSPVHTPGQNQEKEHGTFAAKWRGTLCHTTAIAVVALSPPSTSRKEYFATTWLALAGPTQLEASPPGAIWTCCRLRQCELLWSSCSLIQLAPTCPRSTQQLMMQVMSSPPVKHLPLCSLFRSTIPIFVVNLADVTHIFHACAPSRENSHLSLVILCTTSVLNRSLFCPQTESGLTPASRSKRPF</sequence>
<dbReference type="EMBL" id="KL585016">
    <property type="protein sequence ID" value="KEQ78668.1"/>
    <property type="molecule type" value="Genomic_DNA"/>
</dbReference>
<dbReference type="GeneID" id="40741415"/>
<organism evidence="2 3">
    <name type="scientific">Aureobasidium pullulans EXF-150</name>
    <dbReference type="NCBI Taxonomy" id="1043002"/>
    <lineage>
        <taxon>Eukaryota</taxon>
        <taxon>Fungi</taxon>
        <taxon>Dikarya</taxon>
        <taxon>Ascomycota</taxon>
        <taxon>Pezizomycotina</taxon>
        <taxon>Dothideomycetes</taxon>
        <taxon>Dothideomycetidae</taxon>
        <taxon>Dothideales</taxon>
        <taxon>Saccotheciaceae</taxon>
        <taxon>Aureobasidium</taxon>
    </lineage>
</organism>
<evidence type="ECO:0000313" key="2">
    <source>
        <dbReference type="EMBL" id="KEQ78668.1"/>
    </source>
</evidence>
<keyword evidence="3" id="KW-1185">Reference proteome</keyword>
<reference evidence="2 3" key="1">
    <citation type="journal article" date="2014" name="BMC Genomics">
        <title>Genome sequencing of four Aureobasidium pullulans varieties: biotechnological potential, stress tolerance, and description of new species.</title>
        <authorList>
            <person name="Gostin Ar C."/>
            <person name="Ohm R.A."/>
            <person name="Kogej T."/>
            <person name="Sonjak S."/>
            <person name="Turk M."/>
            <person name="Zajc J."/>
            <person name="Zalar P."/>
            <person name="Grube M."/>
            <person name="Sun H."/>
            <person name="Han J."/>
            <person name="Sharma A."/>
            <person name="Chiniquy J."/>
            <person name="Ngan C.Y."/>
            <person name="Lipzen A."/>
            <person name="Barry K."/>
            <person name="Grigoriev I.V."/>
            <person name="Gunde-Cimerman N."/>
        </authorList>
    </citation>
    <scope>NUCLEOTIDE SEQUENCE [LARGE SCALE GENOMIC DNA]</scope>
    <source>
        <strain evidence="2 3">EXF-150</strain>
    </source>
</reference>
<gene>
    <name evidence="2" type="ORF">M438DRAFT_169476</name>
</gene>
<feature type="region of interest" description="Disordered" evidence="1">
    <location>
        <begin position="1"/>
        <end position="26"/>
    </location>
</feature>
<dbReference type="HOGENOM" id="CLU_1383901_0_0_1"/>
<accession>A0A074WZU9</accession>
<protein>
    <submittedName>
        <fullName evidence="2">Uncharacterized protein</fullName>
    </submittedName>
</protein>
<dbReference type="RefSeq" id="XP_029754855.1">
    <property type="nucleotide sequence ID" value="XM_029899109.1"/>
</dbReference>